<dbReference type="SUPFAM" id="SSF53474">
    <property type="entry name" value="alpha/beta-Hydrolases"/>
    <property type="match status" value="1"/>
</dbReference>
<name>A0ABS9USK7_9BACT</name>
<feature type="chain" id="PRO_5045207836" evidence="1">
    <location>
        <begin position="21"/>
        <end position="466"/>
    </location>
</feature>
<keyword evidence="4" id="KW-1185">Reference proteome</keyword>
<evidence type="ECO:0000256" key="1">
    <source>
        <dbReference type="SAM" id="SignalP"/>
    </source>
</evidence>
<protein>
    <submittedName>
        <fullName evidence="3">Alpha/beta hydrolase</fullName>
    </submittedName>
</protein>
<dbReference type="PANTHER" id="PTHR43265">
    <property type="entry name" value="ESTERASE ESTD"/>
    <property type="match status" value="1"/>
</dbReference>
<dbReference type="InterPro" id="IPR029058">
    <property type="entry name" value="AB_hydrolase_fold"/>
</dbReference>
<dbReference type="Proteomes" id="UP001165488">
    <property type="component" value="Unassembled WGS sequence"/>
</dbReference>
<dbReference type="GO" id="GO:0016787">
    <property type="term" value="F:hydrolase activity"/>
    <property type="evidence" value="ECO:0007669"/>
    <property type="project" value="UniProtKB-KW"/>
</dbReference>
<dbReference type="RefSeq" id="WP_241275989.1">
    <property type="nucleotide sequence ID" value="NZ_JAKZGS010000016.1"/>
</dbReference>
<dbReference type="PANTHER" id="PTHR43265:SF1">
    <property type="entry name" value="ESTERASE ESTD"/>
    <property type="match status" value="1"/>
</dbReference>
<gene>
    <name evidence="3" type="ORF">MM236_15930</name>
</gene>
<proteinExistence type="predicted"/>
<comment type="caution">
    <text evidence="3">The sequence shown here is derived from an EMBL/GenBank/DDBJ whole genome shotgun (WGS) entry which is preliminary data.</text>
</comment>
<dbReference type="Pfam" id="PF12146">
    <property type="entry name" value="Hydrolase_4"/>
    <property type="match status" value="1"/>
</dbReference>
<reference evidence="3" key="1">
    <citation type="submission" date="2022-03" db="EMBL/GenBank/DDBJ databases">
        <title>De novo assembled genomes of Belliella spp. (Cyclobacteriaceae) strains.</title>
        <authorList>
            <person name="Szabo A."/>
            <person name="Korponai K."/>
            <person name="Felfoldi T."/>
        </authorList>
    </citation>
    <scope>NUCLEOTIDE SEQUENCE</scope>
    <source>
        <strain evidence="3">DSM 107340</strain>
    </source>
</reference>
<keyword evidence="3" id="KW-0378">Hydrolase</keyword>
<dbReference type="InterPro" id="IPR053145">
    <property type="entry name" value="AB_hydrolase_Est10"/>
</dbReference>
<evidence type="ECO:0000313" key="4">
    <source>
        <dbReference type="Proteomes" id="UP001165488"/>
    </source>
</evidence>
<sequence>MKSKFCILALLIFINFNSFSQDIAGSWKGDLKVMGQTIPLITHFEEVDGEWTGTMDSPNQGAMGIPMKKVLANQLMVSFEMSVMNASYDGVMQGDEIKGNFSQGGMKFPLDLKRVTSGELEGLGPKRPQTPVGPFDYDAVEVGFENPSENIKLAGTLTKPKGEGKFPAVILVTGSGPHNRDHEMVGHKPFWVMADYLTKNGIVVLRYDERGVGESNGNFSTANIEDLKNDVVSGIEFLKKHPSVNLEKIGVVGHSEGGLITWILGSEGHDLSFLVSLAGPVVPIKDLMTKQTEEIVKVSGASEFLVKLETNQNRKIYQAVIDSKSDEEWKAALKPIFEASLKEQNIPESQWPNAIIRYQEAYERQLTPSMIYFLKMNPENYIKEIDVPVFAGFGSKDLQVVASQNGNRLIEWFEGKSDLLTLKVYDNLNHLFQTAKTGGINEYGAIEESFNEKVLLDILEFIKKQY</sequence>
<accession>A0ABS9USK7</accession>
<organism evidence="3 4">
    <name type="scientific">Belliella calami</name>
    <dbReference type="NCBI Taxonomy" id="2923436"/>
    <lineage>
        <taxon>Bacteria</taxon>
        <taxon>Pseudomonadati</taxon>
        <taxon>Bacteroidota</taxon>
        <taxon>Cytophagia</taxon>
        <taxon>Cytophagales</taxon>
        <taxon>Cyclobacteriaceae</taxon>
        <taxon>Belliella</taxon>
    </lineage>
</organism>
<evidence type="ECO:0000259" key="2">
    <source>
        <dbReference type="Pfam" id="PF12146"/>
    </source>
</evidence>
<feature type="domain" description="Serine aminopeptidase S33" evidence="2">
    <location>
        <begin position="193"/>
        <end position="430"/>
    </location>
</feature>
<dbReference type="EMBL" id="JAKZGS010000016">
    <property type="protein sequence ID" value="MCH7399493.1"/>
    <property type="molecule type" value="Genomic_DNA"/>
</dbReference>
<keyword evidence="1" id="KW-0732">Signal</keyword>
<feature type="signal peptide" evidence="1">
    <location>
        <begin position="1"/>
        <end position="20"/>
    </location>
</feature>
<evidence type="ECO:0000313" key="3">
    <source>
        <dbReference type="EMBL" id="MCH7399493.1"/>
    </source>
</evidence>
<dbReference type="Gene3D" id="3.40.50.1820">
    <property type="entry name" value="alpha/beta hydrolase"/>
    <property type="match status" value="1"/>
</dbReference>
<dbReference type="InterPro" id="IPR022742">
    <property type="entry name" value="Hydrolase_4"/>
</dbReference>